<evidence type="ECO:0000256" key="6">
    <source>
        <dbReference type="ARBA" id="ARBA00022729"/>
    </source>
</evidence>
<sequence>MSALLTALALLFTLIYTATSSCTPSDLAALLAFKSSLNEPYLGIFKTWSGTNCCSNWYGISCDPTTGRVADINLRGESEDPIFEKAGRSGYMTGSINPSICKLDRLSTLILADWKGVSGEIPGCVASLSNLRILDLIGNQISGKIPANIGNLQRLTVLNLADNRLTGEIPASLTALANMKHLDLSSNKLTGQLPADFGNLKMLSRALLSKNQLSGAIPNSISGMYRLADLDLSVNKISGSVPGWIGSMRVLSTLNLDSNMISGQLPASLLSSTGLGIVNLSRNAIEGNIPDAFGPKSYFMALDLSSLSSAAYVGHLDLSHNHLCGPIPVGTPFDHLEAPSFSFNDCLCGNPLRTC</sequence>
<comment type="caution">
    <text evidence="15">The sequence shown here is derived from an EMBL/GenBank/DDBJ whole genome shotgun (WGS) entry which is preliminary data.</text>
</comment>
<dbReference type="AlphaFoldDB" id="A0AAD6QBJ9"/>
<feature type="chain" id="PRO_5042089337" evidence="12">
    <location>
        <begin position="21"/>
        <end position="355"/>
    </location>
</feature>
<evidence type="ECO:0000256" key="7">
    <source>
        <dbReference type="ARBA" id="ARBA00022737"/>
    </source>
</evidence>
<dbReference type="PANTHER" id="PTHR48060:SF7">
    <property type="entry name" value="DNA DAMAGE-REPAIR_TOLERATION PROTEIN DRT100"/>
    <property type="match status" value="1"/>
</dbReference>
<dbReference type="GO" id="GO:0016020">
    <property type="term" value="C:membrane"/>
    <property type="evidence" value="ECO:0007669"/>
    <property type="project" value="UniProtKB-SubCell"/>
</dbReference>
<comment type="subcellular location">
    <subcellularLocation>
        <location evidence="2">Membrane</location>
    </subcellularLocation>
    <subcellularLocation>
        <location evidence="1">Secreted</location>
        <location evidence="1">Cell wall</location>
    </subcellularLocation>
</comment>
<evidence type="ECO:0000256" key="9">
    <source>
        <dbReference type="ARBA" id="ARBA00023136"/>
    </source>
</evidence>
<dbReference type="InterPro" id="IPR032675">
    <property type="entry name" value="LRR_dom_sf"/>
</dbReference>
<evidence type="ECO:0000256" key="1">
    <source>
        <dbReference type="ARBA" id="ARBA00004191"/>
    </source>
</evidence>
<evidence type="ECO:0000256" key="2">
    <source>
        <dbReference type="ARBA" id="ARBA00004370"/>
    </source>
</evidence>
<evidence type="ECO:0000256" key="10">
    <source>
        <dbReference type="ARBA" id="ARBA00023180"/>
    </source>
</evidence>
<dbReference type="FunFam" id="3.80.10.10:FF:000400">
    <property type="entry name" value="Nuclear pore complex protein NUP107"/>
    <property type="match status" value="1"/>
</dbReference>
<dbReference type="InterPro" id="IPR053211">
    <property type="entry name" value="DNA_repair-toleration"/>
</dbReference>
<keyword evidence="6 12" id="KW-0732">Signal</keyword>
<evidence type="ECO:0000313" key="16">
    <source>
        <dbReference type="Proteomes" id="UP001164929"/>
    </source>
</evidence>
<organism evidence="15 16">
    <name type="scientific">Populus alba x Populus x berolinensis</name>
    <dbReference type="NCBI Taxonomy" id="444605"/>
    <lineage>
        <taxon>Eukaryota</taxon>
        <taxon>Viridiplantae</taxon>
        <taxon>Streptophyta</taxon>
        <taxon>Embryophyta</taxon>
        <taxon>Tracheophyta</taxon>
        <taxon>Spermatophyta</taxon>
        <taxon>Magnoliopsida</taxon>
        <taxon>eudicotyledons</taxon>
        <taxon>Gunneridae</taxon>
        <taxon>Pentapetalae</taxon>
        <taxon>rosids</taxon>
        <taxon>fabids</taxon>
        <taxon>Malpighiales</taxon>
        <taxon>Salicaceae</taxon>
        <taxon>Saliceae</taxon>
        <taxon>Populus</taxon>
    </lineage>
</organism>
<keyword evidence="4" id="KW-0433">Leucine-rich repeat</keyword>
<accession>A0AAD6QBJ9</accession>
<dbReference type="InterPro" id="IPR055414">
    <property type="entry name" value="LRR_R13L4/SHOC2-like"/>
</dbReference>
<reference evidence="15" key="1">
    <citation type="journal article" date="2023" name="Mol. Ecol. Resour.">
        <title>Chromosome-level genome assembly of a triploid poplar Populus alba 'Berolinensis'.</title>
        <authorList>
            <person name="Chen S."/>
            <person name="Yu Y."/>
            <person name="Wang X."/>
            <person name="Wang S."/>
            <person name="Zhang T."/>
            <person name="Zhou Y."/>
            <person name="He R."/>
            <person name="Meng N."/>
            <person name="Wang Y."/>
            <person name="Liu W."/>
            <person name="Liu Z."/>
            <person name="Liu J."/>
            <person name="Guo Q."/>
            <person name="Huang H."/>
            <person name="Sederoff R.R."/>
            <person name="Wang G."/>
            <person name="Qu G."/>
            <person name="Chen S."/>
        </authorList>
    </citation>
    <scope>NUCLEOTIDE SEQUENCE</scope>
    <source>
        <strain evidence="15">SC-2020</strain>
    </source>
</reference>
<dbReference type="InterPro" id="IPR001611">
    <property type="entry name" value="Leu-rich_rpt"/>
</dbReference>
<feature type="signal peptide" evidence="12">
    <location>
        <begin position="1"/>
        <end position="20"/>
    </location>
</feature>
<dbReference type="Pfam" id="PF13855">
    <property type="entry name" value="LRR_8"/>
    <property type="match status" value="1"/>
</dbReference>
<dbReference type="EMBL" id="JAQIZT010000009">
    <property type="protein sequence ID" value="KAJ6984875.1"/>
    <property type="molecule type" value="Genomic_DNA"/>
</dbReference>
<dbReference type="Pfam" id="PF23598">
    <property type="entry name" value="LRR_14"/>
    <property type="match status" value="1"/>
</dbReference>
<proteinExistence type="inferred from homology"/>
<dbReference type="FunFam" id="3.80.10.10:FF:000041">
    <property type="entry name" value="LRR receptor-like serine/threonine-protein kinase ERECTA"/>
    <property type="match status" value="1"/>
</dbReference>
<name>A0AAD6QBJ9_9ROSI</name>
<keyword evidence="8" id="KW-1133">Transmembrane helix</keyword>
<dbReference type="InterPro" id="IPR013210">
    <property type="entry name" value="LRR_N_plant-typ"/>
</dbReference>
<dbReference type="PANTHER" id="PTHR48060">
    <property type="entry name" value="DNA DAMAGE-REPAIR/TOLERATION PROTEIN DRT100"/>
    <property type="match status" value="1"/>
</dbReference>
<feature type="domain" description="Leucine-rich repeat-containing N-terminal plant-type" evidence="13">
    <location>
        <begin position="24"/>
        <end position="63"/>
    </location>
</feature>
<evidence type="ECO:0000256" key="8">
    <source>
        <dbReference type="ARBA" id="ARBA00022989"/>
    </source>
</evidence>
<keyword evidence="5" id="KW-0812">Transmembrane</keyword>
<dbReference type="SUPFAM" id="SSF52058">
    <property type="entry name" value="L domain-like"/>
    <property type="match status" value="1"/>
</dbReference>
<evidence type="ECO:0000313" key="15">
    <source>
        <dbReference type="EMBL" id="KAJ6984875.1"/>
    </source>
</evidence>
<gene>
    <name evidence="15" type="ORF">NC653_022996</name>
</gene>
<keyword evidence="9" id="KW-0472">Membrane</keyword>
<comment type="similarity">
    <text evidence="11">Belongs to the polygalacturonase-inhibiting protein family.</text>
</comment>
<dbReference type="Proteomes" id="UP001164929">
    <property type="component" value="Chromosome 9"/>
</dbReference>
<evidence type="ECO:0000256" key="11">
    <source>
        <dbReference type="ARBA" id="ARBA00038043"/>
    </source>
</evidence>
<keyword evidence="7" id="KW-0677">Repeat</keyword>
<dbReference type="Gene3D" id="3.80.10.10">
    <property type="entry name" value="Ribonuclease Inhibitor"/>
    <property type="match status" value="2"/>
</dbReference>
<evidence type="ECO:0000256" key="3">
    <source>
        <dbReference type="ARBA" id="ARBA00022512"/>
    </source>
</evidence>
<feature type="domain" description="Disease resistance R13L4/SHOC-2-like LRR" evidence="14">
    <location>
        <begin position="99"/>
        <end position="205"/>
    </location>
</feature>
<dbReference type="InterPro" id="IPR003591">
    <property type="entry name" value="Leu-rich_rpt_typical-subtyp"/>
</dbReference>
<evidence type="ECO:0000259" key="14">
    <source>
        <dbReference type="Pfam" id="PF23598"/>
    </source>
</evidence>
<keyword evidence="3" id="KW-0964">Secreted</keyword>
<keyword evidence="3" id="KW-0134">Cell wall</keyword>
<protein>
    <submittedName>
        <fullName evidence="15">DNA-damage-repair/toleration protein DRT100-like</fullName>
    </submittedName>
</protein>
<dbReference type="SMART" id="SM00369">
    <property type="entry name" value="LRR_TYP"/>
    <property type="match status" value="3"/>
</dbReference>
<dbReference type="Pfam" id="PF08263">
    <property type="entry name" value="LRRNT_2"/>
    <property type="match status" value="1"/>
</dbReference>
<evidence type="ECO:0000256" key="5">
    <source>
        <dbReference type="ARBA" id="ARBA00022692"/>
    </source>
</evidence>
<evidence type="ECO:0000256" key="12">
    <source>
        <dbReference type="SAM" id="SignalP"/>
    </source>
</evidence>
<evidence type="ECO:0000256" key="4">
    <source>
        <dbReference type="ARBA" id="ARBA00022614"/>
    </source>
</evidence>
<keyword evidence="10" id="KW-0325">Glycoprotein</keyword>
<keyword evidence="16" id="KW-1185">Reference proteome</keyword>
<evidence type="ECO:0000259" key="13">
    <source>
        <dbReference type="Pfam" id="PF08263"/>
    </source>
</evidence>